<name>A0A544VZI7_9MYCO</name>
<feature type="DNA-binding region" description="H-T-H motif" evidence="4">
    <location>
        <begin position="29"/>
        <end position="48"/>
    </location>
</feature>
<evidence type="ECO:0000256" key="4">
    <source>
        <dbReference type="PROSITE-ProRule" id="PRU00335"/>
    </source>
</evidence>
<dbReference type="EMBL" id="VIFX01000021">
    <property type="protein sequence ID" value="TQR85394.1"/>
    <property type="molecule type" value="Genomic_DNA"/>
</dbReference>
<reference evidence="6 7" key="1">
    <citation type="submission" date="2018-10" db="EMBL/GenBank/DDBJ databases">
        <title>Draft genome of Mycobacterium hodleri strain B.</title>
        <authorList>
            <person name="Amande T.J."/>
            <person name="Mcgenity T.J."/>
        </authorList>
    </citation>
    <scope>NUCLEOTIDE SEQUENCE [LARGE SCALE GENOMIC DNA]</scope>
    <source>
        <strain evidence="6 7">B</strain>
    </source>
</reference>
<dbReference type="GO" id="GO:0000976">
    <property type="term" value="F:transcription cis-regulatory region binding"/>
    <property type="evidence" value="ECO:0007669"/>
    <property type="project" value="TreeGrafter"/>
</dbReference>
<keyword evidence="3" id="KW-0804">Transcription</keyword>
<gene>
    <name evidence="6" type="ORF">D8S82_17350</name>
</gene>
<dbReference type="InterPro" id="IPR001647">
    <property type="entry name" value="HTH_TetR"/>
</dbReference>
<keyword evidence="1" id="KW-0805">Transcription regulation</keyword>
<dbReference type="Proteomes" id="UP000315759">
    <property type="component" value="Unassembled WGS sequence"/>
</dbReference>
<dbReference type="PROSITE" id="PS01081">
    <property type="entry name" value="HTH_TETR_1"/>
    <property type="match status" value="1"/>
</dbReference>
<dbReference type="PRINTS" id="PR00455">
    <property type="entry name" value="HTHTETR"/>
</dbReference>
<evidence type="ECO:0000313" key="7">
    <source>
        <dbReference type="Proteomes" id="UP000315759"/>
    </source>
</evidence>
<dbReference type="PANTHER" id="PTHR30055:SF238">
    <property type="entry name" value="MYCOFACTOCIN BIOSYNTHESIS TRANSCRIPTIONAL REGULATOR MFTR-RELATED"/>
    <property type="match status" value="1"/>
</dbReference>
<dbReference type="PANTHER" id="PTHR30055">
    <property type="entry name" value="HTH-TYPE TRANSCRIPTIONAL REGULATOR RUTR"/>
    <property type="match status" value="1"/>
</dbReference>
<dbReference type="GO" id="GO:0003700">
    <property type="term" value="F:DNA-binding transcription factor activity"/>
    <property type="evidence" value="ECO:0007669"/>
    <property type="project" value="TreeGrafter"/>
</dbReference>
<dbReference type="InterPro" id="IPR023772">
    <property type="entry name" value="DNA-bd_HTH_TetR-type_CS"/>
</dbReference>
<feature type="domain" description="HTH tetR-type" evidence="5">
    <location>
        <begin position="6"/>
        <end position="66"/>
    </location>
</feature>
<protein>
    <submittedName>
        <fullName evidence="6">TetR family transcriptional regulator</fullName>
    </submittedName>
</protein>
<accession>A0A544VZI7</accession>
<comment type="caution">
    <text evidence="6">The sequence shown here is derived from an EMBL/GenBank/DDBJ whole genome shotgun (WGS) entry which is preliminary data.</text>
</comment>
<organism evidence="6 7">
    <name type="scientific">Mycolicibacterium hodleri</name>
    <dbReference type="NCBI Taxonomy" id="49897"/>
    <lineage>
        <taxon>Bacteria</taxon>
        <taxon>Bacillati</taxon>
        <taxon>Actinomycetota</taxon>
        <taxon>Actinomycetes</taxon>
        <taxon>Mycobacteriales</taxon>
        <taxon>Mycobacteriaceae</taxon>
        <taxon>Mycolicibacterium</taxon>
    </lineage>
</organism>
<dbReference type="PROSITE" id="PS50977">
    <property type="entry name" value="HTH_TETR_2"/>
    <property type="match status" value="1"/>
</dbReference>
<dbReference type="RefSeq" id="WP_142553265.1">
    <property type="nucleotide sequence ID" value="NZ_VIFX01000021.1"/>
</dbReference>
<dbReference type="Pfam" id="PF00440">
    <property type="entry name" value="TetR_N"/>
    <property type="match status" value="1"/>
</dbReference>
<keyword evidence="7" id="KW-1185">Reference proteome</keyword>
<evidence type="ECO:0000256" key="2">
    <source>
        <dbReference type="ARBA" id="ARBA00023125"/>
    </source>
</evidence>
<evidence type="ECO:0000256" key="3">
    <source>
        <dbReference type="ARBA" id="ARBA00023163"/>
    </source>
</evidence>
<dbReference type="AlphaFoldDB" id="A0A544VZI7"/>
<dbReference type="Gene3D" id="1.10.357.10">
    <property type="entry name" value="Tetracycline Repressor, domain 2"/>
    <property type="match status" value="1"/>
</dbReference>
<evidence type="ECO:0000259" key="5">
    <source>
        <dbReference type="PROSITE" id="PS50977"/>
    </source>
</evidence>
<sequence>MVRWEPGTRERLQDAALELFAARGYEQTTATEIAQAVGLTERTFFRHFTDKREVLFHGQQALTDAFLAGLHDASPGASPIDLAVSALRSSASFFDDERRSHSRLRQSVIDANPALQEREALKLVGLGRALGGALRDRGVEDMTADVAAQLAVMAFGIAFAHWIAEGEQRSFEAIVMAVVREVGAVTGELDR</sequence>
<evidence type="ECO:0000256" key="1">
    <source>
        <dbReference type="ARBA" id="ARBA00023015"/>
    </source>
</evidence>
<dbReference type="InterPro" id="IPR050109">
    <property type="entry name" value="HTH-type_TetR-like_transc_reg"/>
</dbReference>
<keyword evidence="2 4" id="KW-0238">DNA-binding</keyword>
<proteinExistence type="predicted"/>
<dbReference type="SUPFAM" id="SSF46689">
    <property type="entry name" value="Homeodomain-like"/>
    <property type="match status" value="1"/>
</dbReference>
<evidence type="ECO:0000313" key="6">
    <source>
        <dbReference type="EMBL" id="TQR85394.1"/>
    </source>
</evidence>
<dbReference type="InterPro" id="IPR009057">
    <property type="entry name" value="Homeodomain-like_sf"/>
</dbReference>